<dbReference type="RefSeq" id="WP_114134265.1">
    <property type="nucleotide sequence ID" value="NZ_CP068435.1"/>
</dbReference>
<dbReference type="PANTHER" id="PTHR11695">
    <property type="entry name" value="ALCOHOL DEHYDROGENASE RELATED"/>
    <property type="match status" value="1"/>
</dbReference>
<protein>
    <submittedName>
        <fullName evidence="2">Zinc-binding alcohol dehydrogenase</fullName>
    </submittedName>
</protein>
<dbReference type="Gene3D" id="3.90.180.10">
    <property type="entry name" value="Medium-chain alcohol dehydrogenases, catalytic domain"/>
    <property type="match status" value="1"/>
</dbReference>
<dbReference type="SUPFAM" id="SSF50129">
    <property type="entry name" value="GroES-like"/>
    <property type="match status" value="1"/>
</dbReference>
<name>A0A367PCX5_CUPNE</name>
<reference evidence="2 3" key="1">
    <citation type="submission" date="2018-04" db="EMBL/GenBank/DDBJ databases">
        <title>Cupriavidus necator CR12 genome sequencing and assembly.</title>
        <authorList>
            <person name="Ben Fekih I."/>
            <person name="Mazhar H.S."/>
            <person name="Bello S.K."/>
            <person name="Rensing C."/>
        </authorList>
    </citation>
    <scope>NUCLEOTIDE SEQUENCE [LARGE SCALE GENOMIC DNA]</scope>
    <source>
        <strain evidence="2 3">CR12</strain>
    </source>
</reference>
<dbReference type="Proteomes" id="UP000253501">
    <property type="component" value="Unassembled WGS sequence"/>
</dbReference>
<evidence type="ECO:0000313" key="2">
    <source>
        <dbReference type="EMBL" id="RCJ05710.1"/>
    </source>
</evidence>
<dbReference type="SUPFAM" id="SSF51735">
    <property type="entry name" value="NAD(P)-binding Rossmann-fold domains"/>
    <property type="match status" value="1"/>
</dbReference>
<dbReference type="AlphaFoldDB" id="A0A367PCX5"/>
<organism evidence="2 3">
    <name type="scientific">Cupriavidus necator</name>
    <name type="common">Alcaligenes eutrophus</name>
    <name type="synonym">Ralstonia eutropha</name>
    <dbReference type="NCBI Taxonomy" id="106590"/>
    <lineage>
        <taxon>Bacteria</taxon>
        <taxon>Pseudomonadati</taxon>
        <taxon>Pseudomonadota</taxon>
        <taxon>Betaproteobacteria</taxon>
        <taxon>Burkholderiales</taxon>
        <taxon>Burkholderiaceae</taxon>
        <taxon>Cupriavidus</taxon>
    </lineage>
</organism>
<sequence>MSDSYLATIDGFGDAFPLRLRPAPRPQPRQGEIVVQVEAAAVNPIDVRRRGGYGRRLFSLMGAARMPLVLGNDFVGTVCAVGQGVTGLREGDAVFGAKPPSSAGTHATHVAMRAEHARLRPSSIPAAALATLPYNFLTVTRAFADAGICRETVNGRPVLVHGATGGLGQIAVWLLRRLGASVTAVGGGKGLVACLAAGADVLIDRHRQSLASLPRHFAATLNFANWDDEADLLRRLAPDAAGHATTVHPLLGNFDRLGLFRGGVATLVGKRGKRGLIPKGARYGWTTFRPNPSALQALADCAAALAPPEVKTFTLSEAGQAFLHVGQGQPGRAVLLPGEF</sequence>
<evidence type="ECO:0000313" key="3">
    <source>
        <dbReference type="Proteomes" id="UP000253501"/>
    </source>
</evidence>
<dbReference type="InterPro" id="IPR011032">
    <property type="entry name" value="GroES-like_sf"/>
</dbReference>
<accession>A0A367PCX5</accession>
<gene>
    <name evidence="2" type="ORF">DDK22_25095</name>
</gene>
<dbReference type="Pfam" id="PF08240">
    <property type="entry name" value="ADH_N"/>
    <property type="match status" value="1"/>
</dbReference>
<dbReference type="InterPro" id="IPR050700">
    <property type="entry name" value="YIM1/Zinc_Alcohol_DH_Fams"/>
</dbReference>
<comment type="caution">
    <text evidence="2">The sequence shown here is derived from an EMBL/GenBank/DDBJ whole genome shotgun (WGS) entry which is preliminary data.</text>
</comment>
<dbReference type="InterPro" id="IPR036291">
    <property type="entry name" value="NAD(P)-bd_dom_sf"/>
</dbReference>
<proteinExistence type="predicted"/>
<dbReference type="PANTHER" id="PTHR11695:SF294">
    <property type="entry name" value="RETICULON-4-INTERACTING PROTEIN 1, MITOCHONDRIAL"/>
    <property type="match status" value="1"/>
</dbReference>
<evidence type="ECO:0000259" key="1">
    <source>
        <dbReference type="SMART" id="SM00829"/>
    </source>
</evidence>
<dbReference type="SMART" id="SM00829">
    <property type="entry name" value="PKS_ER"/>
    <property type="match status" value="1"/>
</dbReference>
<dbReference type="InterPro" id="IPR020843">
    <property type="entry name" value="ER"/>
</dbReference>
<dbReference type="GO" id="GO:0016491">
    <property type="term" value="F:oxidoreductase activity"/>
    <property type="evidence" value="ECO:0007669"/>
    <property type="project" value="InterPro"/>
</dbReference>
<dbReference type="Gene3D" id="3.40.50.720">
    <property type="entry name" value="NAD(P)-binding Rossmann-like Domain"/>
    <property type="match status" value="1"/>
</dbReference>
<dbReference type="InterPro" id="IPR013154">
    <property type="entry name" value="ADH-like_N"/>
</dbReference>
<feature type="domain" description="Enoyl reductase (ER)" evidence="1">
    <location>
        <begin position="13"/>
        <end position="335"/>
    </location>
</feature>
<dbReference type="EMBL" id="QDHA01000066">
    <property type="protein sequence ID" value="RCJ05710.1"/>
    <property type="molecule type" value="Genomic_DNA"/>
</dbReference>